<organism evidence="1 2">
    <name type="scientific">Aporhodopirellula rubra</name>
    <dbReference type="NCBI Taxonomy" id="980271"/>
    <lineage>
        <taxon>Bacteria</taxon>
        <taxon>Pseudomonadati</taxon>
        <taxon>Planctomycetota</taxon>
        <taxon>Planctomycetia</taxon>
        <taxon>Pirellulales</taxon>
        <taxon>Pirellulaceae</taxon>
        <taxon>Aporhodopirellula</taxon>
    </lineage>
</organism>
<dbReference type="AlphaFoldDB" id="A0A7W5H4X3"/>
<protein>
    <submittedName>
        <fullName evidence="1">Uncharacterized protein</fullName>
    </submittedName>
</protein>
<evidence type="ECO:0000313" key="1">
    <source>
        <dbReference type="EMBL" id="MBB3206857.1"/>
    </source>
</evidence>
<evidence type="ECO:0000313" key="2">
    <source>
        <dbReference type="Proteomes" id="UP000536179"/>
    </source>
</evidence>
<keyword evidence="2" id="KW-1185">Reference proteome</keyword>
<comment type="caution">
    <text evidence="1">The sequence shown here is derived from an EMBL/GenBank/DDBJ whole genome shotgun (WGS) entry which is preliminary data.</text>
</comment>
<reference evidence="1 2" key="1">
    <citation type="submission" date="2020-08" db="EMBL/GenBank/DDBJ databases">
        <title>Genomic Encyclopedia of Type Strains, Phase III (KMG-III): the genomes of soil and plant-associated and newly described type strains.</title>
        <authorList>
            <person name="Whitman W."/>
        </authorList>
    </citation>
    <scope>NUCLEOTIDE SEQUENCE [LARGE SCALE GENOMIC DNA]</scope>
    <source>
        <strain evidence="1 2">CECT 8075</strain>
    </source>
</reference>
<dbReference type="Proteomes" id="UP000536179">
    <property type="component" value="Unassembled WGS sequence"/>
</dbReference>
<sequence>MFSMGNPLDLAQADVRGTVTNVSGYRTLFRSQPSNRIEVGYLVRAETDRAVGWRVVGEHDENTERQSILGGNQSTTAAIARADVGRANGVLITLNVTTLRRGVVRSPSHLCRRDRTGR</sequence>
<proteinExistence type="predicted"/>
<gene>
    <name evidence="1" type="ORF">FHS27_002671</name>
</gene>
<dbReference type="EMBL" id="JACHXU010000008">
    <property type="protein sequence ID" value="MBB3206857.1"/>
    <property type="molecule type" value="Genomic_DNA"/>
</dbReference>
<name>A0A7W5H4X3_9BACT</name>
<accession>A0A7W5H4X3</accession>